<dbReference type="PANTHER" id="PTHR20854:SF4">
    <property type="entry name" value="INOSITOL-1-MONOPHOSPHATASE-RELATED"/>
    <property type="match status" value="1"/>
</dbReference>
<dbReference type="EC" id="3.1.3.25" evidence="8"/>
<dbReference type="InterPro" id="IPR000760">
    <property type="entry name" value="Inositol_monophosphatase-like"/>
</dbReference>
<sequence>MTAAPRELADLALTVAREAAVLVREHGAGAVDVAATKSSDVDVVTVADRAAEDLIRSRLLAARPDDAVVGEERDDVAGTSGVRWIVDPIDGTVNFLYGLLEFSVSIAAEVDGEVVAGVVLDAAKDRAYRAHLDPDQPGGGVATRDGVPIAVRGPAPVPQRLIATGFSYSAEKRAVQAAAVARMLPQVRDVRRHGSCALELCHVAEGALDGYVEEGVNLWDYAAGGLIARMAGASLVVLPGAGGTELVACGPDHGFEELLDLVRGCGFTRE</sequence>
<evidence type="ECO:0000256" key="1">
    <source>
        <dbReference type="ARBA" id="ARBA00001033"/>
    </source>
</evidence>
<keyword evidence="4 7" id="KW-0479">Metal-binding</keyword>
<dbReference type="Gene3D" id="3.30.540.10">
    <property type="entry name" value="Fructose-1,6-Bisphosphatase, subunit A, domain 1"/>
    <property type="match status" value="1"/>
</dbReference>
<dbReference type="GO" id="GO:0007165">
    <property type="term" value="P:signal transduction"/>
    <property type="evidence" value="ECO:0007669"/>
    <property type="project" value="TreeGrafter"/>
</dbReference>
<feature type="binding site" evidence="7">
    <location>
        <position position="71"/>
    </location>
    <ligand>
        <name>Mg(2+)</name>
        <dbReference type="ChEBI" id="CHEBI:18420"/>
        <label>1</label>
        <note>catalytic</note>
    </ligand>
</feature>
<dbReference type="Pfam" id="PF00459">
    <property type="entry name" value="Inositol_P"/>
    <property type="match status" value="1"/>
</dbReference>
<gene>
    <name evidence="9" type="ORF">DJ010_06070</name>
</gene>
<dbReference type="CDD" id="cd01639">
    <property type="entry name" value="IMPase"/>
    <property type="match status" value="1"/>
</dbReference>
<dbReference type="GO" id="GO:0046854">
    <property type="term" value="P:phosphatidylinositol phosphate biosynthetic process"/>
    <property type="evidence" value="ECO:0007669"/>
    <property type="project" value="InterPro"/>
</dbReference>
<proteinExistence type="inferred from homology"/>
<dbReference type="InterPro" id="IPR020583">
    <property type="entry name" value="Inositol_monoP_metal-BS"/>
</dbReference>
<keyword evidence="5 8" id="KW-0378">Hydrolase</keyword>
<dbReference type="PANTHER" id="PTHR20854">
    <property type="entry name" value="INOSITOL MONOPHOSPHATASE"/>
    <property type="match status" value="1"/>
</dbReference>
<protein>
    <recommendedName>
        <fullName evidence="8">Inositol-1-monophosphatase</fullName>
        <ecNumber evidence="8">3.1.3.25</ecNumber>
    </recommendedName>
</protein>
<comment type="cofactor">
    <cofactor evidence="2 7 8">
        <name>Mg(2+)</name>
        <dbReference type="ChEBI" id="CHEBI:18420"/>
    </cofactor>
</comment>
<dbReference type="PRINTS" id="PR00377">
    <property type="entry name" value="IMPHPHTASES"/>
</dbReference>
<evidence type="ECO:0000256" key="3">
    <source>
        <dbReference type="ARBA" id="ARBA00009759"/>
    </source>
</evidence>
<keyword evidence="6 7" id="KW-0460">Magnesium</keyword>
<evidence type="ECO:0000256" key="5">
    <source>
        <dbReference type="ARBA" id="ARBA00022801"/>
    </source>
</evidence>
<comment type="similarity">
    <text evidence="3 8">Belongs to the inositol monophosphatase superfamily.</text>
</comment>
<evidence type="ECO:0000256" key="8">
    <source>
        <dbReference type="RuleBase" id="RU364068"/>
    </source>
</evidence>
<dbReference type="GO" id="GO:0046872">
    <property type="term" value="F:metal ion binding"/>
    <property type="evidence" value="ECO:0007669"/>
    <property type="project" value="UniProtKB-KW"/>
</dbReference>
<accession>A0A316TPB8</accession>
<evidence type="ECO:0000256" key="4">
    <source>
        <dbReference type="ARBA" id="ARBA00022723"/>
    </source>
</evidence>
<dbReference type="Proteomes" id="UP000245507">
    <property type="component" value="Unassembled WGS sequence"/>
</dbReference>
<dbReference type="InterPro" id="IPR020550">
    <property type="entry name" value="Inositol_monophosphatase_CS"/>
</dbReference>
<keyword evidence="10" id="KW-1185">Reference proteome</keyword>
<feature type="binding site" evidence="7">
    <location>
        <position position="87"/>
    </location>
    <ligand>
        <name>Mg(2+)</name>
        <dbReference type="ChEBI" id="CHEBI:18420"/>
        <label>1</label>
        <note>catalytic</note>
    </ligand>
</feature>
<feature type="binding site" evidence="7">
    <location>
        <position position="89"/>
    </location>
    <ligand>
        <name>Mg(2+)</name>
        <dbReference type="ChEBI" id="CHEBI:18420"/>
        <label>1</label>
        <note>catalytic</note>
    </ligand>
</feature>
<evidence type="ECO:0000313" key="9">
    <source>
        <dbReference type="EMBL" id="PWN04034.1"/>
    </source>
</evidence>
<name>A0A316TPB8_9ACTN</name>
<dbReference type="GO" id="GO:0008934">
    <property type="term" value="F:inositol monophosphate 1-phosphatase activity"/>
    <property type="evidence" value="ECO:0007669"/>
    <property type="project" value="InterPro"/>
</dbReference>
<dbReference type="OrthoDB" id="9772456at2"/>
<evidence type="ECO:0000256" key="6">
    <source>
        <dbReference type="ARBA" id="ARBA00022842"/>
    </source>
</evidence>
<dbReference type="GO" id="GO:0006020">
    <property type="term" value="P:inositol metabolic process"/>
    <property type="evidence" value="ECO:0007669"/>
    <property type="project" value="TreeGrafter"/>
</dbReference>
<comment type="caution">
    <text evidence="9">The sequence shown here is derived from an EMBL/GenBank/DDBJ whole genome shotgun (WGS) entry which is preliminary data.</text>
</comment>
<evidence type="ECO:0000256" key="7">
    <source>
        <dbReference type="PIRSR" id="PIRSR600760-2"/>
    </source>
</evidence>
<feature type="binding site" evidence="7">
    <location>
        <position position="90"/>
    </location>
    <ligand>
        <name>Mg(2+)</name>
        <dbReference type="ChEBI" id="CHEBI:18420"/>
        <label>2</label>
    </ligand>
</feature>
<dbReference type="PROSITE" id="PS00629">
    <property type="entry name" value="IMP_1"/>
    <property type="match status" value="1"/>
</dbReference>
<organism evidence="9 10">
    <name type="scientific">Nocardioides silvaticus</name>
    <dbReference type="NCBI Taxonomy" id="2201891"/>
    <lineage>
        <taxon>Bacteria</taxon>
        <taxon>Bacillati</taxon>
        <taxon>Actinomycetota</taxon>
        <taxon>Actinomycetes</taxon>
        <taxon>Propionibacteriales</taxon>
        <taxon>Nocardioidaceae</taxon>
        <taxon>Nocardioides</taxon>
    </lineage>
</organism>
<dbReference type="SUPFAM" id="SSF56655">
    <property type="entry name" value="Carbohydrate phosphatase"/>
    <property type="match status" value="1"/>
</dbReference>
<evidence type="ECO:0000313" key="10">
    <source>
        <dbReference type="Proteomes" id="UP000245507"/>
    </source>
</evidence>
<dbReference type="RefSeq" id="WP_109693122.1">
    <property type="nucleotide sequence ID" value="NZ_QGDD01000002.1"/>
</dbReference>
<dbReference type="Gene3D" id="3.40.190.80">
    <property type="match status" value="1"/>
</dbReference>
<dbReference type="EMBL" id="QGDD01000002">
    <property type="protein sequence ID" value="PWN04034.1"/>
    <property type="molecule type" value="Genomic_DNA"/>
</dbReference>
<comment type="catalytic activity">
    <reaction evidence="1 8">
        <text>a myo-inositol phosphate + H2O = myo-inositol + phosphate</text>
        <dbReference type="Rhea" id="RHEA:24056"/>
        <dbReference type="ChEBI" id="CHEBI:15377"/>
        <dbReference type="ChEBI" id="CHEBI:17268"/>
        <dbReference type="ChEBI" id="CHEBI:43474"/>
        <dbReference type="ChEBI" id="CHEBI:84139"/>
        <dbReference type="EC" id="3.1.3.25"/>
    </reaction>
</comment>
<feature type="binding site" evidence="7">
    <location>
        <position position="220"/>
    </location>
    <ligand>
        <name>Mg(2+)</name>
        <dbReference type="ChEBI" id="CHEBI:18420"/>
        <label>2</label>
    </ligand>
</feature>
<dbReference type="InterPro" id="IPR033942">
    <property type="entry name" value="IMPase"/>
</dbReference>
<evidence type="ECO:0000256" key="2">
    <source>
        <dbReference type="ARBA" id="ARBA00001946"/>
    </source>
</evidence>
<reference evidence="9 10" key="1">
    <citation type="submission" date="2018-05" db="EMBL/GenBank/DDBJ databases">
        <title>Nocardioides silvaticus genome.</title>
        <authorList>
            <person name="Li C."/>
            <person name="Wang G."/>
        </authorList>
    </citation>
    <scope>NUCLEOTIDE SEQUENCE [LARGE SCALE GENOMIC DNA]</scope>
    <source>
        <strain evidence="9 10">CCTCC AB 2018079</strain>
    </source>
</reference>
<dbReference type="PROSITE" id="PS00630">
    <property type="entry name" value="IMP_2"/>
    <property type="match status" value="1"/>
</dbReference>
<dbReference type="AlphaFoldDB" id="A0A316TPB8"/>